<dbReference type="InterPro" id="IPR052530">
    <property type="entry name" value="NAD(P)H_nitroreductase"/>
</dbReference>
<dbReference type="RefSeq" id="WP_046973067.1">
    <property type="nucleotide sequence ID" value="NZ_JPLA01000052.1"/>
</dbReference>
<feature type="binding site" description="in other chain" evidence="8">
    <location>
        <begin position="11"/>
        <end position="13"/>
    </location>
    <ligand>
        <name>FMN</name>
        <dbReference type="ChEBI" id="CHEBI:58210"/>
        <note>ligand shared between dimeric partners</note>
    </ligand>
</feature>
<dbReference type="OrthoDB" id="9804207at2"/>
<dbReference type="STRING" id="1440762.Y882_16915"/>
<keyword evidence="5 7" id="KW-0560">Oxidoreductase</keyword>
<evidence type="ECO:0000256" key="8">
    <source>
        <dbReference type="PIRSR" id="PIRSR000232-1"/>
    </source>
</evidence>
<dbReference type="PIRSF" id="PIRSF000232">
    <property type="entry name" value="YdjA"/>
    <property type="match status" value="1"/>
</dbReference>
<evidence type="ECO:0000256" key="3">
    <source>
        <dbReference type="ARBA" id="ARBA00022643"/>
    </source>
</evidence>
<comment type="similarity">
    <text evidence="1 7">Belongs to the nitroreductase family.</text>
</comment>
<dbReference type="AlphaFoldDB" id="A0A0G9GY57"/>
<dbReference type="PANTHER" id="PTHR43821:SF1">
    <property type="entry name" value="NAD(P)H NITROREDUCTASE YDJA-RELATED"/>
    <property type="match status" value="1"/>
</dbReference>
<feature type="binding site" evidence="8">
    <location>
        <position position="38"/>
    </location>
    <ligand>
        <name>FMN</name>
        <dbReference type="ChEBI" id="CHEBI:58210"/>
        <note>ligand shared between dimeric partners</note>
    </ligand>
</feature>
<evidence type="ECO:0000313" key="10">
    <source>
        <dbReference type="EMBL" id="KLD62218.1"/>
    </source>
</evidence>
<evidence type="ECO:0000313" key="11">
    <source>
        <dbReference type="Proteomes" id="UP000035481"/>
    </source>
</evidence>
<keyword evidence="4 7" id="KW-0521">NADP</keyword>
<evidence type="ECO:0000256" key="7">
    <source>
        <dbReference type="PIRNR" id="PIRNR000232"/>
    </source>
</evidence>
<evidence type="ECO:0000256" key="4">
    <source>
        <dbReference type="ARBA" id="ARBA00022857"/>
    </source>
</evidence>
<keyword evidence="3 7" id="KW-0288">FMN</keyword>
<dbReference type="Proteomes" id="UP000035481">
    <property type="component" value="Unassembled WGS sequence"/>
</dbReference>
<evidence type="ECO:0000256" key="6">
    <source>
        <dbReference type="ARBA" id="ARBA00023027"/>
    </source>
</evidence>
<dbReference type="SUPFAM" id="SSF55469">
    <property type="entry name" value="FMN-dependent nitroreductase-like"/>
    <property type="match status" value="1"/>
</dbReference>
<feature type="binding site" evidence="8">
    <location>
        <position position="42"/>
    </location>
    <ligand>
        <name>FMN</name>
        <dbReference type="ChEBI" id="CHEBI:58210"/>
        <note>ligand shared between dimeric partners</note>
    </ligand>
</feature>
<evidence type="ECO:0000259" key="9">
    <source>
        <dbReference type="Pfam" id="PF00881"/>
    </source>
</evidence>
<dbReference type="PANTHER" id="PTHR43821">
    <property type="entry name" value="NAD(P)H NITROREDUCTASE YDJA-RELATED"/>
    <property type="match status" value="1"/>
</dbReference>
<evidence type="ECO:0000256" key="5">
    <source>
        <dbReference type="ARBA" id="ARBA00023002"/>
    </source>
</evidence>
<comment type="caution">
    <text evidence="10">The sequence shown here is derived from an EMBL/GenBank/DDBJ whole genome shotgun (WGS) entry which is preliminary data.</text>
</comment>
<name>A0A0G9GY57_9GAMM</name>
<dbReference type="InterPro" id="IPR000415">
    <property type="entry name" value="Nitroreductase-like"/>
</dbReference>
<dbReference type="Gene3D" id="3.40.109.10">
    <property type="entry name" value="NADH Oxidase"/>
    <property type="match status" value="1"/>
</dbReference>
<organism evidence="10 11">
    <name type="scientific">Dyella japonica DSM 16301</name>
    <dbReference type="NCBI Taxonomy" id="1440762"/>
    <lineage>
        <taxon>Bacteria</taxon>
        <taxon>Pseudomonadati</taxon>
        <taxon>Pseudomonadota</taxon>
        <taxon>Gammaproteobacteria</taxon>
        <taxon>Lysobacterales</taxon>
        <taxon>Rhodanobacteraceae</taxon>
        <taxon>Dyella</taxon>
    </lineage>
</organism>
<feature type="domain" description="Nitroreductase" evidence="9">
    <location>
        <begin position="17"/>
        <end position="166"/>
    </location>
</feature>
<dbReference type="PATRIC" id="fig|1440762.4.peg.3143"/>
<keyword evidence="6 7" id="KW-0520">NAD</keyword>
<gene>
    <name evidence="10" type="ORF">Y882_16915</name>
</gene>
<dbReference type="CDD" id="cd02135">
    <property type="entry name" value="YdjA-like"/>
    <property type="match status" value="1"/>
</dbReference>
<comment type="cofactor">
    <cofactor evidence="8">
        <name>FMN</name>
        <dbReference type="ChEBI" id="CHEBI:58210"/>
    </cofactor>
    <text evidence="8">Binds 1 FMN per subunit.</text>
</comment>
<dbReference type="InterPro" id="IPR026021">
    <property type="entry name" value="YdjA-like"/>
</dbReference>
<evidence type="ECO:0000256" key="1">
    <source>
        <dbReference type="ARBA" id="ARBA00007118"/>
    </source>
</evidence>
<accession>A0A0G9GY57</accession>
<dbReference type="GO" id="GO:0016491">
    <property type="term" value="F:oxidoreductase activity"/>
    <property type="evidence" value="ECO:0007669"/>
    <property type="project" value="UniProtKB-UniRule"/>
</dbReference>
<dbReference type="Pfam" id="PF00881">
    <property type="entry name" value="Nitroreductase"/>
    <property type="match status" value="1"/>
</dbReference>
<dbReference type="EC" id="1.-.-.-" evidence="7"/>
<protein>
    <recommendedName>
        <fullName evidence="7">Putative NAD(P)H nitroreductase</fullName>
        <ecNumber evidence="7">1.-.-.-</ecNumber>
    </recommendedName>
</protein>
<keyword evidence="2 7" id="KW-0285">Flavoprotein</keyword>
<reference evidence="10 11" key="1">
    <citation type="journal article" date="2015" name="Antonie Van Leeuwenhoek">
        <title>A phylogenomic and molecular marker based taxonomic framework for the order Xanthomonadales: proposal to transfer the families Algiphilaceae and Solimonadaceae to the order Nevskiales ord. nov. and to create a new family within the order Xanthomonadales, the family Rhodanobacteraceae fam. nov., containing the genus Rhodanobacter and its closest relatives.</title>
        <authorList>
            <person name="Naushad S."/>
            <person name="Adeolu M."/>
            <person name="Wong S."/>
            <person name="Sohail M."/>
            <person name="Schellhorn H.E."/>
            <person name="Gupta R.S."/>
        </authorList>
    </citation>
    <scope>NUCLEOTIDE SEQUENCE [LARGE SCALE GENOMIC DNA]</scope>
    <source>
        <strain evidence="10 11">DSM 16301</strain>
    </source>
</reference>
<dbReference type="EMBL" id="JPLA01000052">
    <property type="protein sequence ID" value="KLD62218.1"/>
    <property type="molecule type" value="Genomic_DNA"/>
</dbReference>
<evidence type="ECO:0000256" key="2">
    <source>
        <dbReference type="ARBA" id="ARBA00022630"/>
    </source>
</evidence>
<dbReference type="InterPro" id="IPR029479">
    <property type="entry name" value="Nitroreductase"/>
</dbReference>
<sequence>MSHPLSLLLERHSAPSRQLGEPGPDTATLHALLEAAIRVPDHGKLEPFRIILLQGDAKRAFGERLAALSLRVNPDMTDSKREKDRTRYDFAPLVAVVVARLDPESKVPVIEQQLSAGCVAYNLLLGAQALGFGAQWLTGWAAYHRDAAAVLGLKDNESVIGFVHIGTPQIDVPDRERPVLAEVVSTWTP</sequence>
<proteinExistence type="inferred from homology"/>
<feature type="binding site" description="in other chain" evidence="8">
    <location>
        <begin position="136"/>
        <end position="138"/>
    </location>
    <ligand>
        <name>FMN</name>
        <dbReference type="ChEBI" id="CHEBI:58210"/>
        <note>ligand shared between dimeric partners</note>
    </ligand>
</feature>